<keyword evidence="3" id="KW-0808">Transferase</keyword>
<reference evidence="3" key="2">
    <citation type="submission" date="2021-04" db="EMBL/GenBank/DDBJ databases">
        <authorList>
            <person name="Podell S."/>
        </authorList>
    </citation>
    <scope>NUCLEOTIDE SEQUENCE</scope>
    <source>
        <strain evidence="3">Hildebrandi</strain>
    </source>
</reference>
<dbReference type="OrthoDB" id="44343at2759"/>
<dbReference type="GO" id="GO:0008168">
    <property type="term" value="F:methyltransferase activity"/>
    <property type="evidence" value="ECO:0007669"/>
    <property type="project" value="UniProtKB-KW"/>
</dbReference>
<dbReference type="InterPro" id="IPR001214">
    <property type="entry name" value="SET_dom"/>
</dbReference>
<dbReference type="PROSITE" id="PS50280">
    <property type="entry name" value="SET"/>
    <property type="match status" value="1"/>
</dbReference>
<reference evidence="3" key="1">
    <citation type="journal article" date="2021" name="Sci. Rep.">
        <title>Diploid genomic architecture of Nitzschia inconspicua, an elite biomass production diatom.</title>
        <authorList>
            <person name="Oliver A."/>
            <person name="Podell S."/>
            <person name="Pinowska A."/>
            <person name="Traller J.C."/>
            <person name="Smith S.R."/>
            <person name="McClure R."/>
            <person name="Beliaev A."/>
            <person name="Bohutskyi P."/>
            <person name="Hill E.A."/>
            <person name="Rabines A."/>
            <person name="Zheng H."/>
            <person name="Allen L.Z."/>
            <person name="Kuo A."/>
            <person name="Grigoriev I.V."/>
            <person name="Allen A.E."/>
            <person name="Hazlebeck D."/>
            <person name="Allen E.E."/>
        </authorList>
    </citation>
    <scope>NUCLEOTIDE SEQUENCE</scope>
    <source>
        <strain evidence="3">Hildebrandi</strain>
    </source>
</reference>
<dbReference type="SMART" id="SM00317">
    <property type="entry name" value="SET"/>
    <property type="match status" value="1"/>
</dbReference>
<dbReference type="Pfam" id="PF00856">
    <property type="entry name" value="SET"/>
    <property type="match status" value="1"/>
</dbReference>
<comment type="caution">
    <text evidence="3">The sequence shown here is derived from an EMBL/GenBank/DDBJ whole genome shotgun (WGS) entry which is preliminary data.</text>
</comment>
<accession>A0A9K3KJ29</accession>
<feature type="chain" id="PRO_5039902809" evidence="1">
    <location>
        <begin position="24"/>
        <end position="238"/>
    </location>
</feature>
<feature type="signal peptide" evidence="1">
    <location>
        <begin position="1"/>
        <end position="23"/>
    </location>
</feature>
<feature type="domain" description="SET" evidence="2">
    <location>
        <begin position="71"/>
        <end position="226"/>
    </location>
</feature>
<gene>
    <name evidence="3" type="ORF">IV203_022550</name>
</gene>
<evidence type="ECO:0000313" key="3">
    <source>
        <dbReference type="EMBL" id="KAG7344542.1"/>
    </source>
</evidence>
<keyword evidence="3" id="KW-0489">Methyltransferase</keyword>
<evidence type="ECO:0000256" key="1">
    <source>
        <dbReference type="SAM" id="SignalP"/>
    </source>
</evidence>
<evidence type="ECO:0000259" key="2">
    <source>
        <dbReference type="PROSITE" id="PS50280"/>
    </source>
</evidence>
<name>A0A9K3KJ29_9STRA</name>
<sequence length="238" mass="26279">MFVHYLSALACIIFILSIGYCGALNLTFPGGASLSYQNGVLRINLPTGGRSEDTKALFDTIPPTGTPPPTALIQVKDTGTIKGYGAFAKSPLPRGSFLGFYEGDLVQSRQSLDRLIDRRVQEWSLNHDKVSTKKGSSAAMDYVMSLDGGMTFLDGYARAMDRNVFSPVHLNHADKGTPACNCVRFLEQKPLTDQKDGHGKWDSSNTVAFFTSRDIEENEELCFDYGSNFWKGRKKEKV</sequence>
<dbReference type="GO" id="GO:0032259">
    <property type="term" value="P:methylation"/>
    <property type="evidence" value="ECO:0007669"/>
    <property type="project" value="UniProtKB-KW"/>
</dbReference>
<proteinExistence type="predicted"/>
<protein>
    <submittedName>
        <fullName evidence="3">SET methyltransferase domain containing protein</fullName>
    </submittedName>
</protein>
<evidence type="ECO:0000313" key="4">
    <source>
        <dbReference type="Proteomes" id="UP000693970"/>
    </source>
</evidence>
<dbReference type="Proteomes" id="UP000693970">
    <property type="component" value="Unassembled WGS sequence"/>
</dbReference>
<dbReference type="AlphaFoldDB" id="A0A9K3KJ29"/>
<keyword evidence="1" id="KW-0732">Signal</keyword>
<dbReference type="EMBL" id="JAGRRH010000023">
    <property type="protein sequence ID" value="KAG7344542.1"/>
    <property type="molecule type" value="Genomic_DNA"/>
</dbReference>
<keyword evidence="4" id="KW-1185">Reference proteome</keyword>
<organism evidence="3 4">
    <name type="scientific">Nitzschia inconspicua</name>
    <dbReference type="NCBI Taxonomy" id="303405"/>
    <lineage>
        <taxon>Eukaryota</taxon>
        <taxon>Sar</taxon>
        <taxon>Stramenopiles</taxon>
        <taxon>Ochrophyta</taxon>
        <taxon>Bacillariophyta</taxon>
        <taxon>Bacillariophyceae</taxon>
        <taxon>Bacillariophycidae</taxon>
        <taxon>Bacillariales</taxon>
        <taxon>Bacillariaceae</taxon>
        <taxon>Nitzschia</taxon>
    </lineage>
</organism>